<evidence type="ECO:0000313" key="2">
    <source>
        <dbReference type="Proteomes" id="UP000500826"/>
    </source>
</evidence>
<organism evidence="1 2">
    <name type="scientific">Ramlibacter terrae</name>
    <dbReference type="NCBI Taxonomy" id="2732511"/>
    <lineage>
        <taxon>Bacteria</taxon>
        <taxon>Pseudomonadati</taxon>
        <taxon>Pseudomonadota</taxon>
        <taxon>Betaproteobacteria</taxon>
        <taxon>Burkholderiales</taxon>
        <taxon>Comamonadaceae</taxon>
        <taxon>Ramlibacter</taxon>
    </lineage>
</organism>
<dbReference type="Gene3D" id="1.20.120.1530">
    <property type="match status" value="1"/>
</dbReference>
<reference evidence="1 2" key="2">
    <citation type="submission" date="2020-05" db="EMBL/GenBank/DDBJ databases">
        <authorList>
            <person name="Khan S.A."/>
            <person name="Jeon C.O."/>
            <person name="Chun B.H."/>
        </authorList>
    </citation>
    <scope>NUCLEOTIDE SEQUENCE [LARGE SCALE GENOMIC DNA]</scope>
    <source>
        <strain evidence="1 2">H242</strain>
    </source>
</reference>
<dbReference type="EMBL" id="CP053418">
    <property type="protein sequence ID" value="QJW83195.1"/>
    <property type="molecule type" value="Genomic_DNA"/>
</dbReference>
<evidence type="ECO:0008006" key="3">
    <source>
        <dbReference type="Google" id="ProtNLM"/>
    </source>
</evidence>
<protein>
    <recommendedName>
        <fullName evidence="3">Hybrid sensor histidine kinase/response regulator</fullName>
    </recommendedName>
</protein>
<gene>
    <name evidence="1" type="ORF">HK414_14910</name>
</gene>
<dbReference type="Proteomes" id="UP000500826">
    <property type="component" value="Chromosome"/>
</dbReference>
<proteinExistence type="predicted"/>
<name>A0ABX6P173_9BURK</name>
<sequence>MEVLAKLPTAEQRDGDLKLVLKALSAFRRGEPGVTLPAEWDGLYGKIAAEFNELSARAGRTSQRLKTAATATQNGSTKASRRISDDKLTGFWQDNVGHVNSLLEEVELSTDRTRTLLANLSELKKGNPKAELPHDWTGLFGKVADSFNDVVAENVRISQELSRLSRVVGKEGKLKERAAMPSARGFWRDSAESINSLISDLVHPTSEVARVIGAVAQGDLSKSMARRPTAARWKANSCAPP</sequence>
<reference evidence="1 2" key="1">
    <citation type="submission" date="2020-05" db="EMBL/GenBank/DDBJ databases">
        <title>Ramlibacter rhizophilus sp. nov., isolated from rhizosphere soil of national flower Mugunghwa from South Korea.</title>
        <authorList>
            <person name="Zheng-Fei Y."/>
            <person name="Huan T."/>
        </authorList>
    </citation>
    <scope>NUCLEOTIDE SEQUENCE [LARGE SCALE GENOMIC DNA]</scope>
    <source>
        <strain evidence="1 2">H242</strain>
    </source>
</reference>
<accession>A0ABX6P173</accession>
<evidence type="ECO:0000313" key="1">
    <source>
        <dbReference type="EMBL" id="QJW83195.1"/>
    </source>
</evidence>
<keyword evidence="2" id="KW-1185">Reference proteome</keyword>